<organism evidence="2 3">
    <name type="scientific">Chelonia mydas</name>
    <name type="common">Green sea-turtle</name>
    <name type="synonym">Chelonia agassizi</name>
    <dbReference type="NCBI Taxonomy" id="8469"/>
    <lineage>
        <taxon>Eukaryota</taxon>
        <taxon>Metazoa</taxon>
        <taxon>Chordata</taxon>
        <taxon>Craniata</taxon>
        <taxon>Vertebrata</taxon>
        <taxon>Euteleostomi</taxon>
        <taxon>Archelosauria</taxon>
        <taxon>Testudinata</taxon>
        <taxon>Testudines</taxon>
        <taxon>Cryptodira</taxon>
        <taxon>Durocryptodira</taxon>
        <taxon>Americhelydia</taxon>
        <taxon>Chelonioidea</taxon>
        <taxon>Cheloniidae</taxon>
        <taxon>Chelonia</taxon>
    </lineage>
</organism>
<evidence type="ECO:0000313" key="3">
    <source>
        <dbReference type="Proteomes" id="UP000031443"/>
    </source>
</evidence>
<accession>M7B2N2</accession>
<evidence type="ECO:0000313" key="2">
    <source>
        <dbReference type="EMBL" id="EMP29730.1"/>
    </source>
</evidence>
<proteinExistence type="predicted"/>
<name>M7B2N2_CHEMY</name>
<sequence length="160" mass="17308">MSSLPARRVGSDQSSGDRFIASSLDEINRPPSTLPSTPILQRHKGRRQSRQESGSSRLTVVKTPCLRHFLQLPMARNGKPQPLGAAGDRAKRRRCTVTRHQCSGPPLLLASVGGVAGSDRAASSCCSEQHVLVTGKEELFKGGKDIVDQIFSWCRSVNSS</sequence>
<dbReference type="Proteomes" id="UP000031443">
    <property type="component" value="Unassembled WGS sequence"/>
</dbReference>
<evidence type="ECO:0000256" key="1">
    <source>
        <dbReference type="SAM" id="MobiDB-lite"/>
    </source>
</evidence>
<feature type="region of interest" description="Disordered" evidence="1">
    <location>
        <begin position="1"/>
        <end position="57"/>
    </location>
</feature>
<dbReference type="AlphaFoldDB" id="M7B2N2"/>
<reference evidence="3" key="1">
    <citation type="journal article" date="2013" name="Nat. Genet.">
        <title>The draft genomes of soft-shell turtle and green sea turtle yield insights into the development and evolution of the turtle-specific body plan.</title>
        <authorList>
            <person name="Wang Z."/>
            <person name="Pascual-Anaya J."/>
            <person name="Zadissa A."/>
            <person name="Li W."/>
            <person name="Niimura Y."/>
            <person name="Huang Z."/>
            <person name="Li C."/>
            <person name="White S."/>
            <person name="Xiong Z."/>
            <person name="Fang D."/>
            <person name="Wang B."/>
            <person name="Ming Y."/>
            <person name="Chen Y."/>
            <person name="Zheng Y."/>
            <person name="Kuraku S."/>
            <person name="Pignatelli M."/>
            <person name="Herrero J."/>
            <person name="Beal K."/>
            <person name="Nozawa M."/>
            <person name="Li Q."/>
            <person name="Wang J."/>
            <person name="Zhang H."/>
            <person name="Yu L."/>
            <person name="Shigenobu S."/>
            <person name="Wang J."/>
            <person name="Liu J."/>
            <person name="Flicek P."/>
            <person name="Searle S."/>
            <person name="Wang J."/>
            <person name="Kuratani S."/>
            <person name="Yin Y."/>
            <person name="Aken B."/>
            <person name="Zhang G."/>
            <person name="Irie N."/>
        </authorList>
    </citation>
    <scope>NUCLEOTIDE SEQUENCE [LARGE SCALE GENOMIC DNA]</scope>
</reference>
<dbReference type="EMBL" id="KB554236">
    <property type="protein sequence ID" value="EMP29730.1"/>
    <property type="molecule type" value="Genomic_DNA"/>
</dbReference>
<keyword evidence="3" id="KW-1185">Reference proteome</keyword>
<gene>
    <name evidence="2" type="ORF">UY3_13098</name>
</gene>
<protein>
    <submittedName>
        <fullName evidence="2">Uncharacterized protein</fullName>
    </submittedName>
</protein>
<feature type="compositionally biased region" description="Polar residues" evidence="1">
    <location>
        <begin position="30"/>
        <end position="39"/>
    </location>
</feature>